<dbReference type="Proteomes" id="UP000693970">
    <property type="component" value="Unassembled WGS sequence"/>
</dbReference>
<accession>A0A9K3LQB5</accession>
<feature type="region of interest" description="Disordered" evidence="2">
    <location>
        <begin position="203"/>
        <end position="222"/>
    </location>
</feature>
<gene>
    <name evidence="5" type="ORF">IV203_028775</name>
</gene>
<dbReference type="OrthoDB" id="4983at2759"/>
<dbReference type="InterPro" id="IPR001841">
    <property type="entry name" value="Znf_RING"/>
</dbReference>
<keyword evidence="3" id="KW-1133">Transmembrane helix</keyword>
<dbReference type="GO" id="GO:1990229">
    <property type="term" value="C:iron-sulfur cluster assembly complex"/>
    <property type="evidence" value="ECO:0007669"/>
    <property type="project" value="UniProtKB-ARBA"/>
</dbReference>
<dbReference type="PANTHER" id="PTHR46229:SF2">
    <property type="entry name" value="BOLA-LIKE PROTEIN 1"/>
    <property type="match status" value="1"/>
</dbReference>
<dbReference type="InterPro" id="IPR002634">
    <property type="entry name" value="BolA"/>
</dbReference>
<evidence type="ECO:0000256" key="1">
    <source>
        <dbReference type="ARBA" id="ARBA00005578"/>
    </source>
</evidence>
<dbReference type="InterPro" id="IPR050961">
    <property type="entry name" value="BolA/IbaG_stress_morph_reg"/>
</dbReference>
<keyword evidence="3" id="KW-0812">Transmembrane</keyword>
<feature type="region of interest" description="Disordered" evidence="2">
    <location>
        <begin position="665"/>
        <end position="691"/>
    </location>
</feature>
<dbReference type="AlphaFoldDB" id="A0A9K3LQB5"/>
<keyword evidence="6" id="KW-1185">Reference proteome</keyword>
<feature type="compositionally biased region" description="Basic residues" evidence="2">
    <location>
        <begin position="251"/>
        <end position="262"/>
    </location>
</feature>
<reference evidence="5" key="2">
    <citation type="submission" date="2021-04" db="EMBL/GenBank/DDBJ databases">
        <authorList>
            <person name="Podell S."/>
        </authorList>
    </citation>
    <scope>NUCLEOTIDE SEQUENCE</scope>
    <source>
        <strain evidence="5">Hildebrandi</strain>
    </source>
</reference>
<keyword evidence="3" id="KW-0472">Membrane</keyword>
<evidence type="ECO:0000313" key="6">
    <source>
        <dbReference type="Proteomes" id="UP000693970"/>
    </source>
</evidence>
<feature type="region of interest" description="Disordered" evidence="2">
    <location>
        <begin position="337"/>
        <end position="363"/>
    </location>
</feature>
<feature type="compositionally biased region" description="Acidic residues" evidence="2">
    <location>
        <begin position="273"/>
        <end position="282"/>
    </location>
</feature>
<sequence length="691" mass="77114">MEGEIAAPPTVGLPSPLDHAEDLNIAVVPSTVRVAARDDTVEARQNMILEFLETSLPPIIILQSDENNEVGNRDNEDDDNNEDRPTNQCSLCCKCFREKMYGVLRIVAYPFMLLFTIFSLIMIVTFCIIPTMCCLTLGICVYYCVMDDPIPLHLMLHYMFNPDNDAENAFGNGASSAYPLVNNRPLIQSKLIVRRLINVTSTDEKLDESENDANNKYPRRHPGSIYIRTESKCLRFSEPVVFPYGEDNGKEKKKKRRSRRRRTGDAATNSNNGEDDAVEDTGDNSIVSGIPHHRGSGIREISNRHLDEAIPELIPAMRNEAEEVMVAEIPSVDGSTRLTTRESLEGEAPTESDEELGNVPISVGREWDDNTDADQDVDFQGNEPHQSIAILEDYTIDQDNDPIASVCQECNDRNIAKDVSVSEEALSPRNIDPNPPDYFGIESDSRDRHTACDICLLEYEIGDEVAWSPNMLCSHTYHKDCILDWLVRKPTLSQVGVFSYSYSKYYLVGLHILLKRDEANVLGVLCPMLPTLGRTTVPNTTLRFLRGVVFLKNNTKLETRNIFSSFRTTMSSTSPQVSSFPVTESIRQKLADAFHPQVLEVINESHMHNVPKNSETHFKVVVVSEQFDSIKSPLQRHRLVNAALATELEGPVHALSIVAKSPAQWESNQSIPASPNCKGGDGSLPKKSSAS</sequence>
<comment type="similarity">
    <text evidence="1">Belongs to the BolA/IbaG family.</text>
</comment>
<feature type="domain" description="RING-type" evidence="4">
    <location>
        <begin position="451"/>
        <end position="490"/>
    </location>
</feature>
<feature type="region of interest" description="Disordered" evidence="2">
    <location>
        <begin position="67"/>
        <end position="86"/>
    </location>
</feature>
<reference evidence="5" key="1">
    <citation type="journal article" date="2021" name="Sci. Rep.">
        <title>Diploid genomic architecture of Nitzschia inconspicua, an elite biomass production diatom.</title>
        <authorList>
            <person name="Oliver A."/>
            <person name="Podell S."/>
            <person name="Pinowska A."/>
            <person name="Traller J.C."/>
            <person name="Smith S.R."/>
            <person name="McClure R."/>
            <person name="Beliaev A."/>
            <person name="Bohutskyi P."/>
            <person name="Hill E.A."/>
            <person name="Rabines A."/>
            <person name="Zheng H."/>
            <person name="Allen L.Z."/>
            <person name="Kuo A."/>
            <person name="Grigoriev I.V."/>
            <person name="Allen A.E."/>
            <person name="Hazlebeck D."/>
            <person name="Allen E.E."/>
        </authorList>
    </citation>
    <scope>NUCLEOTIDE SEQUENCE</scope>
    <source>
        <strain evidence="5">Hildebrandi</strain>
    </source>
</reference>
<dbReference type="Pfam" id="PF01722">
    <property type="entry name" value="BolA"/>
    <property type="match status" value="1"/>
</dbReference>
<dbReference type="Pfam" id="PF13639">
    <property type="entry name" value="zf-RING_2"/>
    <property type="match status" value="1"/>
</dbReference>
<dbReference type="GO" id="GO:0005739">
    <property type="term" value="C:mitochondrion"/>
    <property type="evidence" value="ECO:0007669"/>
    <property type="project" value="TreeGrafter"/>
</dbReference>
<feature type="region of interest" description="Disordered" evidence="2">
    <location>
        <begin position="244"/>
        <end position="300"/>
    </location>
</feature>
<evidence type="ECO:0000256" key="2">
    <source>
        <dbReference type="SAM" id="MobiDB-lite"/>
    </source>
</evidence>
<evidence type="ECO:0000259" key="4">
    <source>
        <dbReference type="Pfam" id="PF13639"/>
    </source>
</evidence>
<name>A0A9K3LQB5_9STRA</name>
<dbReference type="EMBL" id="JAGRRH010000007">
    <property type="protein sequence ID" value="KAG7366105.1"/>
    <property type="molecule type" value="Genomic_DNA"/>
</dbReference>
<feature type="transmembrane region" description="Helical" evidence="3">
    <location>
        <begin position="106"/>
        <end position="132"/>
    </location>
</feature>
<evidence type="ECO:0000256" key="3">
    <source>
        <dbReference type="SAM" id="Phobius"/>
    </source>
</evidence>
<evidence type="ECO:0000313" key="5">
    <source>
        <dbReference type="EMBL" id="KAG7366105.1"/>
    </source>
</evidence>
<dbReference type="PANTHER" id="PTHR46229">
    <property type="entry name" value="BOLA TRANSCRIPTION REGULATOR"/>
    <property type="match status" value="1"/>
</dbReference>
<dbReference type="FunFam" id="3.30.300.90:FF:000001">
    <property type="entry name" value="Transcriptional regulator BolA"/>
    <property type="match status" value="1"/>
</dbReference>
<comment type="caution">
    <text evidence="5">The sequence shown here is derived from an EMBL/GenBank/DDBJ whole genome shotgun (WGS) entry which is preliminary data.</text>
</comment>
<organism evidence="5 6">
    <name type="scientific">Nitzschia inconspicua</name>
    <dbReference type="NCBI Taxonomy" id="303405"/>
    <lineage>
        <taxon>Eukaryota</taxon>
        <taxon>Sar</taxon>
        <taxon>Stramenopiles</taxon>
        <taxon>Ochrophyta</taxon>
        <taxon>Bacillariophyta</taxon>
        <taxon>Bacillariophyceae</taxon>
        <taxon>Bacillariophycidae</taxon>
        <taxon>Bacillariales</taxon>
        <taxon>Bacillariaceae</taxon>
        <taxon>Nitzschia</taxon>
    </lineage>
</organism>
<proteinExistence type="inferred from homology"/>
<protein>
    <submittedName>
        <fullName evidence="5">BolA-like domain containing protein</fullName>
    </submittedName>
</protein>